<sequence>MIRVRQCKAIVPYSLKFPLDQSSRPPEAASPAGTGEPPGGPDPAAPYDRRSRLAHPDRGRDRVSRAQIAAEIASRAPRSRRRSRLARPDRGGDRVSRAQIAAEIASRPPRSRQRSRLARPDRGGDRASRAQIAAEIAFRPPRSRRILGLQR</sequence>
<name>A0AAN9SET4_PSOTE</name>
<feature type="compositionally biased region" description="Low complexity" evidence="1">
    <location>
        <begin position="25"/>
        <end position="35"/>
    </location>
</feature>
<feature type="compositionally biased region" description="Basic and acidic residues" evidence="1">
    <location>
        <begin position="47"/>
        <end position="64"/>
    </location>
</feature>
<feature type="compositionally biased region" description="Basic and acidic residues" evidence="1">
    <location>
        <begin position="118"/>
        <end position="128"/>
    </location>
</feature>
<dbReference type="Proteomes" id="UP001386955">
    <property type="component" value="Unassembled WGS sequence"/>
</dbReference>
<feature type="compositionally biased region" description="Basic and acidic residues" evidence="1">
    <location>
        <begin position="86"/>
        <end position="96"/>
    </location>
</feature>
<dbReference type="AlphaFoldDB" id="A0AAN9SET4"/>
<comment type="caution">
    <text evidence="2">The sequence shown here is derived from an EMBL/GenBank/DDBJ whole genome shotgun (WGS) entry which is preliminary data.</text>
</comment>
<evidence type="ECO:0000313" key="3">
    <source>
        <dbReference type="Proteomes" id="UP001386955"/>
    </source>
</evidence>
<accession>A0AAN9SET4</accession>
<evidence type="ECO:0000313" key="2">
    <source>
        <dbReference type="EMBL" id="KAK7395304.1"/>
    </source>
</evidence>
<keyword evidence="3" id="KW-1185">Reference proteome</keyword>
<feature type="region of interest" description="Disordered" evidence="1">
    <location>
        <begin position="17"/>
        <end position="151"/>
    </location>
</feature>
<protein>
    <submittedName>
        <fullName evidence="2">Uncharacterized protein</fullName>
    </submittedName>
</protein>
<reference evidence="2 3" key="1">
    <citation type="submission" date="2024-01" db="EMBL/GenBank/DDBJ databases">
        <title>The genomes of 5 underutilized Papilionoideae crops provide insights into root nodulation and disease resistanc.</title>
        <authorList>
            <person name="Jiang F."/>
        </authorList>
    </citation>
    <scope>NUCLEOTIDE SEQUENCE [LARGE SCALE GENOMIC DNA]</scope>
    <source>
        <strain evidence="2">DUOXIRENSHENG_FW03</strain>
        <tissue evidence="2">Leaves</tissue>
    </source>
</reference>
<gene>
    <name evidence="2" type="ORF">VNO78_15855</name>
</gene>
<dbReference type="EMBL" id="JAYMYS010000004">
    <property type="protein sequence ID" value="KAK7395304.1"/>
    <property type="molecule type" value="Genomic_DNA"/>
</dbReference>
<proteinExistence type="predicted"/>
<organism evidence="2 3">
    <name type="scientific">Psophocarpus tetragonolobus</name>
    <name type="common">Winged bean</name>
    <name type="synonym">Dolichos tetragonolobus</name>
    <dbReference type="NCBI Taxonomy" id="3891"/>
    <lineage>
        <taxon>Eukaryota</taxon>
        <taxon>Viridiplantae</taxon>
        <taxon>Streptophyta</taxon>
        <taxon>Embryophyta</taxon>
        <taxon>Tracheophyta</taxon>
        <taxon>Spermatophyta</taxon>
        <taxon>Magnoliopsida</taxon>
        <taxon>eudicotyledons</taxon>
        <taxon>Gunneridae</taxon>
        <taxon>Pentapetalae</taxon>
        <taxon>rosids</taxon>
        <taxon>fabids</taxon>
        <taxon>Fabales</taxon>
        <taxon>Fabaceae</taxon>
        <taxon>Papilionoideae</taxon>
        <taxon>50 kb inversion clade</taxon>
        <taxon>NPAAA clade</taxon>
        <taxon>indigoferoid/millettioid clade</taxon>
        <taxon>Phaseoleae</taxon>
        <taxon>Psophocarpus</taxon>
    </lineage>
</organism>
<evidence type="ECO:0000256" key="1">
    <source>
        <dbReference type="SAM" id="MobiDB-lite"/>
    </source>
</evidence>